<keyword evidence="1" id="KW-0472">Membrane</keyword>
<evidence type="ECO:0000313" key="3">
    <source>
        <dbReference type="Proteomes" id="UP001147700"/>
    </source>
</evidence>
<dbReference type="RefSeq" id="WP_202956184.1">
    <property type="nucleotide sequence ID" value="NZ_JAPCID010000007.1"/>
</dbReference>
<proteinExistence type="predicted"/>
<evidence type="ECO:0000256" key="1">
    <source>
        <dbReference type="SAM" id="Phobius"/>
    </source>
</evidence>
<feature type="transmembrane region" description="Helical" evidence="1">
    <location>
        <begin position="7"/>
        <end position="30"/>
    </location>
</feature>
<feature type="transmembrane region" description="Helical" evidence="1">
    <location>
        <begin position="36"/>
        <end position="59"/>
    </location>
</feature>
<keyword evidence="1" id="KW-0812">Transmembrane</keyword>
<organism evidence="2 3">
    <name type="scientific">Solirubrobacter deserti</name>
    <dbReference type="NCBI Taxonomy" id="2282478"/>
    <lineage>
        <taxon>Bacteria</taxon>
        <taxon>Bacillati</taxon>
        <taxon>Actinomycetota</taxon>
        <taxon>Thermoleophilia</taxon>
        <taxon>Solirubrobacterales</taxon>
        <taxon>Solirubrobacteraceae</taxon>
        <taxon>Solirubrobacter</taxon>
    </lineage>
</organism>
<evidence type="ECO:0008006" key="4">
    <source>
        <dbReference type="Google" id="ProtNLM"/>
    </source>
</evidence>
<dbReference type="EMBL" id="JAPCID010000007">
    <property type="protein sequence ID" value="MDA0137023.1"/>
    <property type="molecule type" value="Genomic_DNA"/>
</dbReference>
<gene>
    <name evidence="2" type="ORF">OJ962_05895</name>
</gene>
<reference evidence="2" key="1">
    <citation type="submission" date="2022-10" db="EMBL/GenBank/DDBJ databases">
        <title>The WGS of Solirubrobacter sp. CPCC 204708.</title>
        <authorList>
            <person name="Jiang Z."/>
        </authorList>
    </citation>
    <scope>NUCLEOTIDE SEQUENCE</scope>
    <source>
        <strain evidence="2">CPCC 204708</strain>
    </source>
</reference>
<dbReference type="Proteomes" id="UP001147700">
    <property type="component" value="Unassembled WGS sequence"/>
</dbReference>
<protein>
    <recommendedName>
        <fullName evidence="4">DUF1772 domain-containing protein</fullName>
    </recommendedName>
</protein>
<accession>A0ABT4REU5</accession>
<keyword evidence="3" id="KW-1185">Reference proteome</keyword>
<comment type="caution">
    <text evidence="2">The sequence shown here is derived from an EMBL/GenBank/DDBJ whole genome shotgun (WGS) entry which is preliminary data.</text>
</comment>
<keyword evidence="1" id="KW-1133">Transmembrane helix</keyword>
<evidence type="ECO:0000313" key="2">
    <source>
        <dbReference type="EMBL" id="MDA0137023.1"/>
    </source>
</evidence>
<name>A0ABT4REU5_9ACTN</name>
<sequence>MRDIHVWVGGATVGANAIACVIGAIAWAFWANPKAFWWTLRAGQALVIVSAVIGSVLLLEGRDLPRLHLVYALTPVAVSFLAEQLRIVTTPTFLEQRGLESGKDVAKLPQIEQQALVSAILRRELAIMATSAGVVATLVARAQLWF</sequence>